<dbReference type="SUPFAM" id="SSF53383">
    <property type="entry name" value="PLP-dependent transferases"/>
    <property type="match status" value="1"/>
</dbReference>
<sequence>MEHVNRRNFLKLSAAAAVSTPAAFPKIVVPKTASLDKASTNVDFTGDGIHLSPADYSHLLAQLTEKATVVADSYSLHGCVEELETRFARLLGKPSAIFMPTGTLANHLAIRALAGSNSRVIVQNESHVYCDTGDSTQTLSQLNLIPLGVNQATFTLEEVQEVLQKTAAGRVARKVGVISIESPVRRKRGELFDLQQMKQICDFARQQEIKLHLDGARLFLASAYTGISPANYAAPFDTVYVSLYKYFNAASGAILAGPKELIEPMYHTRRMFGAGLPQAWPYALVALHYADGFQERYQQAVKTSEALIQKLAKHPGFEVERVTSGTNIFSLVVKDKDLKTYAEQLKKRGVTVFPPASPTNRLMMQVNETAGRLSAQQLEQIFVESLRS</sequence>
<dbReference type="Gene3D" id="3.40.640.10">
    <property type="entry name" value="Type I PLP-dependent aspartate aminotransferase-like (Major domain)"/>
    <property type="match status" value="1"/>
</dbReference>
<dbReference type="GO" id="GO:0006567">
    <property type="term" value="P:L-threonine catabolic process"/>
    <property type="evidence" value="ECO:0007669"/>
    <property type="project" value="TreeGrafter"/>
</dbReference>
<dbReference type="GO" id="GO:0005829">
    <property type="term" value="C:cytosol"/>
    <property type="evidence" value="ECO:0007669"/>
    <property type="project" value="TreeGrafter"/>
</dbReference>
<evidence type="ECO:0000256" key="3">
    <source>
        <dbReference type="ARBA" id="ARBA00022898"/>
    </source>
</evidence>
<feature type="domain" description="Aromatic amino acid beta-eliminating lyase/threonine aldolase" evidence="4">
    <location>
        <begin position="67"/>
        <end position="329"/>
    </location>
</feature>
<evidence type="ECO:0000256" key="1">
    <source>
        <dbReference type="ARBA" id="ARBA00001933"/>
    </source>
</evidence>
<dbReference type="InterPro" id="IPR006311">
    <property type="entry name" value="TAT_signal"/>
</dbReference>
<dbReference type="GO" id="GO:0008483">
    <property type="term" value="F:transaminase activity"/>
    <property type="evidence" value="ECO:0007669"/>
    <property type="project" value="UniProtKB-KW"/>
</dbReference>
<evidence type="ECO:0000313" key="5">
    <source>
        <dbReference type="EMBL" id="RRB12942.1"/>
    </source>
</evidence>
<keyword evidence="3" id="KW-0663">Pyridoxal phosphate</keyword>
<dbReference type="GO" id="GO:0006545">
    <property type="term" value="P:glycine biosynthetic process"/>
    <property type="evidence" value="ECO:0007669"/>
    <property type="project" value="TreeGrafter"/>
</dbReference>
<evidence type="ECO:0000313" key="6">
    <source>
        <dbReference type="Proteomes" id="UP000274271"/>
    </source>
</evidence>
<comment type="caution">
    <text evidence="5">The sequence shown here is derived from an EMBL/GenBank/DDBJ whole genome shotgun (WGS) entry which is preliminary data.</text>
</comment>
<dbReference type="RefSeq" id="WP_124908891.1">
    <property type="nucleotide sequence ID" value="NZ_RQJP01000004.1"/>
</dbReference>
<organism evidence="5 6">
    <name type="scientific">Larkinella knui</name>
    <dbReference type="NCBI Taxonomy" id="2025310"/>
    <lineage>
        <taxon>Bacteria</taxon>
        <taxon>Pseudomonadati</taxon>
        <taxon>Bacteroidota</taxon>
        <taxon>Cytophagia</taxon>
        <taxon>Cytophagales</taxon>
        <taxon>Spirosomataceae</taxon>
        <taxon>Larkinella</taxon>
    </lineage>
</organism>
<dbReference type="EMBL" id="RQJP01000004">
    <property type="protein sequence ID" value="RRB12942.1"/>
    <property type="molecule type" value="Genomic_DNA"/>
</dbReference>
<reference evidence="5 6" key="1">
    <citation type="submission" date="2018-11" db="EMBL/GenBank/DDBJ databases">
        <authorList>
            <person name="Zhou Z."/>
            <person name="Wang G."/>
        </authorList>
    </citation>
    <scope>NUCLEOTIDE SEQUENCE [LARGE SCALE GENOMIC DNA]</scope>
    <source>
        <strain evidence="5 6">KCTC42998</strain>
    </source>
</reference>
<name>A0A3P1CHY2_9BACT</name>
<dbReference type="AlphaFoldDB" id="A0A3P1CHY2"/>
<dbReference type="Proteomes" id="UP000274271">
    <property type="component" value="Unassembled WGS sequence"/>
</dbReference>
<keyword evidence="5" id="KW-0032">Aminotransferase</keyword>
<dbReference type="InterPro" id="IPR015421">
    <property type="entry name" value="PyrdxlP-dep_Trfase_major"/>
</dbReference>
<dbReference type="Pfam" id="PF01212">
    <property type="entry name" value="Beta_elim_lyase"/>
    <property type="match status" value="1"/>
</dbReference>
<proteinExistence type="inferred from homology"/>
<dbReference type="InterPro" id="IPR015424">
    <property type="entry name" value="PyrdxlP-dep_Trfase"/>
</dbReference>
<keyword evidence="5" id="KW-0808">Transferase</keyword>
<dbReference type="PANTHER" id="PTHR48097">
    <property type="entry name" value="L-THREONINE ALDOLASE-RELATED"/>
    <property type="match status" value="1"/>
</dbReference>
<dbReference type="InterPro" id="IPR001597">
    <property type="entry name" value="ArAA_b-elim_lyase/Thr_aldolase"/>
</dbReference>
<dbReference type="PROSITE" id="PS51318">
    <property type="entry name" value="TAT"/>
    <property type="match status" value="1"/>
</dbReference>
<dbReference type="NCBIfam" id="TIGR01409">
    <property type="entry name" value="TAT_signal_seq"/>
    <property type="match status" value="1"/>
</dbReference>
<protein>
    <submittedName>
        <fullName evidence="5">Aminotransferase class I/II-fold pyridoxal phosphate-dependent enzyme</fullName>
    </submittedName>
</protein>
<dbReference type="OrthoDB" id="9774495at2"/>
<dbReference type="GO" id="GO:0008732">
    <property type="term" value="F:L-allo-threonine aldolase activity"/>
    <property type="evidence" value="ECO:0007669"/>
    <property type="project" value="TreeGrafter"/>
</dbReference>
<evidence type="ECO:0000259" key="4">
    <source>
        <dbReference type="Pfam" id="PF01212"/>
    </source>
</evidence>
<keyword evidence="6" id="KW-1185">Reference proteome</keyword>
<gene>
    <name evidence="5" type="ORF">EHT87_20545</name>
</gene>
<comment type="similarity">
    <text evidence="2">Belongs to the threonine aldolase family.</text>
</comment>
<evidence type="ECO:0000256" key="2">
    <source>
        <dbReference type="ARBA" id="ARBA00006966"/>
    </source>
</evidence>
<comment type="cofactor">
    <cofactor evidence="1">
        <name>pyridoxal 5'-phosphate</name>
        <dbReference type="ChEBI" id="CHEBI:597326"/>
    </cofactor>
</comment>
<dbReference type="PANTHER" id="PTHR48097:SF9">
    <property type="entry name" value="L-THREONINE ALDOLASE"/>
    <property type="match status" value="1"/>
</dbReference>
<dbReference type="InterPro" id="IPR019546">
    <property type="entry name" value="TAT_signal_bac_arc"/>
</dbReference>
<accession>A0A3P1CHY2</accession>